<dbReference type="PANTHER" id="PTHR47170:SF2">
    <property type="entry name" value="MALONYL-COA:ACP TRANSACYLASE (MAT) DOMAIN-CONTAINING PROTEIN"/>
    <property type="match status" value="1"/>
</dbReference>
<evidence type="ECO:0000313" key="3">
    <source>
        <dbReference type="WBParaSite" id="BXY_1747500.1"/>
    </source>
</evidence>
<dbReference type="Pfam" id="PF00698">
    <property type="entry name" value="Acyl_transf_1"/>
    <property type="match status" value="1"/>
</dbReference>
<evidence type="ECO:0000259" key="1">
    <source>
        <dbReference type="SMART" id="SM00827"/>
    </source>
</evidence>
<proteinExistence type="predicted"/>
<dbReference type="PANTHER" id="PTHR47170">
    <property type="entry name" value="MALONYL-COA ACP TRANSACYLASE, ACP-BINDING"/>
    <property type="match status" value="1"/>
</dbReference>
<reference evidence="3" key="1">
    <citation type="submission" date="2016-11" db="UniProtKB">
        <authorList>
            <consortium name="WormBaseParasite"/>
        </authorList>
    </citation>
    <scope>IDENTIFICATION</scope>
</reference>
<dbReference type="SUPFAM" id="SSF52151">
    <property type="entry name" value="FabD/lysophospholipase-like"/>
    <property type="match status" value="1"/>
</dbReference>
<feature type="domain" description="Malonyl-CoA:ACP transacylase (MAT)" evidence="1">
    <location>
        <begin position="98"/>
        <end position="398"/>
    </location>
</feature>
<accession>A0A1I7SWP4</accession>
<dbReference type="InterPro" id="IPR001227">
    <property type="entry name" value="Ac_transferase_dom_sf"/>
</dbReference>
<dbReference type="AlphaFoldDB" id="A0A1I7SWP4"/>
<dbReference type="InterPro" id="IPR016035">
    <property type="entry name" value="Acyl_Trfase/lysoPLipase"/>
</dbReference>
<dbReference type="WBParaSite" id="BXY_1747500.1">
    <property type="protein sequence ID" value="BXY_1747500.1"/>
    <property type="gene ID" value="BXY_1747500"/>
</dbReference>
<dbReference type="GO" id="GO:0016740">
    <property type="term" value="F:transferase activity"/>
    <property type="evidence" value="ECO:0007669"/>
    <property type="project" value="InterPro"/>
</dbReference>
<sequence length="406" mass="46478">MLRNLTSQSRWCYSKRFVRKPKYSAPPEWLESATTFKDAHTVLTDPHSPLPYPTEQLRSYLHKTEVEEKLRKKQKVLRPKRHVLNFDHIPIQEQCVALFPGQGAQFVGMGKELMKIKQCQEIYEQANQILGYDLAKICLEGPKTKLDQTIYCQPAIFVSSMAALQKLRLDAPELDERFTESAGFSVGEFAALVLAGILKFEDALKIIDVRARAMHECNQKVYSGMVTVKVNASSELEKAIKEAREQALEEGELPICEVANYLYSGVKVVGASKLCIEFLKQNAERFNYQVVKDLEVSGAFHTVLMSPAEQALKDVLKDIELCPARMNVYSNYTGKVYPHKPSKIRENIIKQVSSTVKWEQIMQLLYRKHKDYEFPEFFEIGPGKQLGVILYYISKKAHKHYNQVSC</sequence>
<dbReference type="InterPro" id="IPR014043">
    <property type="entry name" value="Acyl_transferase_dom"/>
</dbReference>
<dbReference type="eggNOG" id="KOG2926">
    <property type="taxonomic scope" value="Eukaryota"/>
</dbReference>
<organism evidence="2 3">
    <name type="scientific">Bursaphelenchus xylophilus</name>
    <name type="common">Pinewood nematode worm</name>
    <name type="synonym">Aphelenchoides xylophilus</name>
    <dbReference type="NCBI Taxonomy" id="6326"/>
    <lineage>
        <taxon>Eukaryota</taxon>
        <taxon>Metazoa</taxon>
        <taxon>Ecdysozoa</taxon>
        <taxon>Nematoda</taxon>
        <taxon>Chromadorea</taxon>
        <taxon>Rhabditida</taxon>
        <taxon>Tylenchina</taxon>
        <taxon>Tylenchomorpha</taxon>
        <taxon>Aphelenchoidea</taxon>
        <taxon>Aphelenchoididae</taxon>
        <taxon>Bursaphelenchus</taxon>
    </lineage>
</organism>
<evidence type="ECO:0000313" key="2">
    <source>
        <dbReference type="Proteomes" id="UP000095284"/>
    </source>
</evidence>
<dbReference type="Gene3D" id="3.40.366.10">
    <property type="entry name" value="Malonyl-Coenzyme A Acyl Carrier Protein, domain 2"/>
    <property type="match status" value="1"/>
</dbReference>
<dbReference type="SMART" id="SM00827">
    <property type="entry name" value="PKS_AT"/>
    <property type="match status" value="1"/>
</dbReference>
<dbReference type="Gene3D" id="3.30.70.250">
    <property type="entry name" value="Malonyl-CoA ACP transacylase, ACP-binding"/>
    <property type="match status" value="1"/>
</dbReference>
<dbReference type="InterPro" id="IPR052760">
    <property type="entry name" value="Mitochondrial_malonyltrans"/>
</dbReference>
<dbReference type="Proteomes" id="UP000095284">
    <property type="component" value="Unplaced"/>
</dbReference>
<protein>
    <submittedName>
        <fullName evidence="3">PKS_AT domain-containing protein</fullName>
    </submittedName>
</protein>
<name>A0A1I7SWP4_BURXY</name>